<dbReference type="InterPro" id="IPR003615">
    <property type="entry name" value="HNH_nuc"/>
</dbReference>
<protein>
    <recommendedName>
        <fullName evidence="1">HNH nuclease domain-containing protein</fullName>
    </recommendedName>
</protein>
<reference evidence="2 3" key="1">
    <citation type="submission" date="2019-06" db="EMBL/GenBank/DDBJ databases">
        <title>Sequencing the genomes of 1000 actinobacteria strains.</title>
        <authorList>
            <person name="Klenk H.-P."/>
        </authorList>
    </citation>
    <scope>NUCLEOTIDE SEQUENCE [LARGE SCALE GENOMIC DNA]</scope>
    <source>
        <strain evidence="2 3">DSM 45456</strain>
    </source>
</reference>
<evidence type="ECO:0000259" key="1">
    <source>
        <dbReference type="SMART" id="SM00507"/>
    </source>
</evidence>
<feature type="domain" description="HNH nuclease" evidence="1">
    <location>
        <begin position="54"/>
        <end position="104"/>
    </location>
</feature>
<dbReference type="Proteomes" id="UP000316628">
    <property type="component" value="Unassembled WGS sequence"/>
</dbReference>
<keyword evidence="3" id="KW-1185">Reference proteome</keyword>
<dbReference type="SMART" id="SM00507">
    <property type="entry name" value="HNHc"/>
    <property type="match status" value="1"/>
</dbReference>
<proteinExistence type="predicted"/>
<dbReference type="Gene3D" id="1.10.30.50">
    <property type="match status" value="1"/>
</dbReference>
<sequence length="267" mass="30269">MIRLDRVPLAERLQDRLTSLTGDIREVRSGKTRIVRARELWRSRSAVKHDLRAALGTFAAGRDRCMYCGDNEGTDIDHYRPVSLKPLLTFAWLNHLLACSRCNSHHKRDEFPVDGDGEPLLLDPTVDPAEHLFLALNVGLYLALTPRGDATIRVCGLNRDVLARGRRTAFDTVTLLLRQWAPAANRFAVAFRDGTEDALIIEPELMMIERTICEQPFADVLYAMVRQANGAGADEVFSDREDLLPVLRSPMLRDRFEIAMRTDWGDR</sequence>
<dbReference type="OrthoDB" id="5422822at2"/>
<gene>
    <name evidence="2" type="ORF">FHX81_8059</name>
</gene>
<comment type="caution">
    <text evidence="2">The sequence shown here is derived from an EMBL/GenBank/DDBJ whole genome shotgun (WGS) entry which is preliminary data.</text>
</comment>
<evidence type="ECO:0000313" key="3">
    <source>
        <dbReference type="Proteomes" id="UP000316628"/>
    </source>
</evidence>
<accession>A0A543JS03</accession>
<dbReference type="EMBL" id="VFPP01000001">
    <property type="protein sequence ID" value="TQM85567.1"/>
    <property type="molecule type" value="Genomic_DNA"/>
</dbReference>
<dbReference type="RefSeq" id="WP_141983590.1">
    <property type="nucleotide sequence ID" value="NZ_VFPP01000001.1"/>
</dbReference>
<evidence type="ECO:0000313" key="2">
    <source>
        <dbReference type="EMBL" id="TQM85567.1"/>
    </source>
</evidence>
<dbReference type="CDD" id="cd00085">
    <property type="entry name" value="HNHc"/>
    <property type="match status" value="1"/>
</dbReference>
<dbReference type="AlphaFoldDB" id="A0A543JS03"/>
<organism evidence="2 3">
    <name type="scientific">Saccharothrix saharensis</name>
    <dbReference type="NCBI Taxonomy" id="571190"/>
    <lineage>
        <taxon>Bacteria</taxon>
        <taxon>Bacillati</taxon>
        <taxon>Actinomycetota</taxon>
        <taxon>Actinomycetes</taxon>
        <taxon>Pseudonocardiales</taxon>
        <taxon>Pseudonocardiaceae</taxon>
        <taxon>Saccharothrix</taxon>
    </lineage>
</organism>
<name>A0A543JS03_9PSEU</name>